<keyword evidence="1" id="KW-0812">Transmembrane</keyword>
<dbReference type="KEGG" id="kan:IMCC3317_23120"/>
<accession>A0A7L4ZJX9</accession>
<evidence type="ECO:0000313" key="3">
    <source>
        <dbReference type="Proteomes" id="UP000464657"/>
    </source>
</evidence>
<dbReference type="Proteomes" id="UP000464657">
    <property type="component" value="Chromosome"/>
</dbReference>
<evidence type="ECO:0000313" key="2">
    <source>
        <dbReference type="EMBL" id="QHI36942.1"/>
    </source>
</evidence>
<reference evidence="2 3" key="1">
    <citation type="journal article" date="2013" name="Int. J. Syst. Evol. Microbiol.">
        <title>Kordia antarctica sp. nov., isolated from Antarctic seawater.</title>
        <authorList>
            <person name="Baek K."/>
            <person name="Choi A."/>
            <person name="Kang I."/>
            <person name="Lee K."/>
            <person name="Cho J.C."/>
        </authorList>
    </citation>
    <scope>NUCLEOTIDE SEQUENCE [LARGE SCALE GENOMIC DNA]</scope>
    <source>
        <strain evidence="2 3">IMCC3317</strain>
    </source>
</reference>
<keyword evidence="1" id="KW-1133">Transmembrane helix</keyword>
<keyword evidence="1" id="KW-0472">Membrane</keyword>
<dbReference type="EMBL" id="CP019288">
    <property type="protein sequence ID" value="QHI36942.1"/>
    <property type="molecule type" value="Genomic_DNA"/>
</dbReference>
<name>A0A7L4ZJX9_9FLAO</name>
<organism evidence="2 3">
    <name type="scientific">Kordia antarctica</name>
    <dbReference type="NCBI Taxonomy" id="1218801"/>
    <lineage>
        <taxon>Bacteria</taxon>
        <taxon>Pseudomonadati</taxon>
        <taxon>Bacteroidota</taxon>
        <taxon>Flavobacteriia</taxon>
        <taxon>Flavobacteriales</taxon>
        <taxon>Flavobacteriaceae</taxon>
        <taxon>Kordia</taxon>
    </lineage>
</organism>
<dbReference type="RefSeq" id="WP_160129610.1">
    <property type="nucleotide sequence ID" value="NZ_CP019288.1"/>
</dbReference>
<proteinExistence type="predicted"/>
<protein>
    <submittedName>
        <fullName evidence="2">Uncharacterized protein</fullName>
    </submittedName>
</protein>
<keyword evidence="3" id="KW-1185">Reference proteome</keyword>
<gene>
    <name evidence="2" type="ORF">IMCC3317_23120</name>
</gene>
<evidence type="ECO:0000256" key="1">
    <source>
        <dbReference type="SAM" id="Phobius"/>
    </source>
</evidence>
<feature type="transmembrane region" description="Helical" evidence="1">
    <location>
        <begin position="28"/>
        <end position="50"/>
    </location>
</feature>
<dbReference type="AlphaFoldDB" id="A0A7L4ZJX9"/>
<sequence>MDRNKFISHRAPETAAILKTIPGSALRWGMFFMSLLVALVIYASIHLIYFDYDEEIDVYQIDSKNLRINQLTLKSKDLNKITHISIGNQTLKKDKDFQFIMVPEKPIVIEFLTYRLDLKKENEFKIKIQKKESLSKIIIGDLFN</sequence>